<evidence type="ECO:0000313" key="3">
    <source>
        <dbReference type="Proteomes" id="UP000240608"/>
    </source>
</evidence>
<protein>
    <submittedName>
        <fullName evidence="2">Glycosyl transferase family 2</fullName>
    </submittedName>
</protein>
<organism evidence="2 3">
    <name type="scientific">Marivirga lumbricoides</name>
    <dbReference type="NCBI Taxonomy" id="1046115"/>
    <lineage>
        <taxon>Bacteria</taxon>
        <taxon>Pseudomonadati</taxon>
        <taxon>Bacteroidota</taxon>
        <taxon>Cytophagia</taxon>
        <taxon>Cytophagales</taxon>
        <taxon>Marivirgaceae</taxon>
        <taxon>Marivirga</taxon>
    </lineage>
</organism>
<feature type="domain" description="Glycosyltransferase 2-like" evidence="1">
    <location>
        <begin position="4"/>
        <end position="126"/>
    </location>
</feature>
<dbReference type="Pfam" id="PF00535">
    <property type="entry name" value="Glycos_transf_2"/>
    <property type="match status" value="1"/>
</dbReference>
<dbReference type="PANTHER" id="PTHR43685:SF2">
    <property type="entry name" value="GLYCOSYLTRANSFERASE 2-LIKE DOMAIN-CONTAINING PROTEIN"/>
    <property type="match status" value="1"/>
</dbReference>
<dbReference type="CDD" id="cd00761">
    <property type="entry name" value="Glyco_tranf_GTA_type"/>
    <property type="match status" value="1"/>
</dbReference>
<sequence>MKISIITPFYNAERYLMDCILSLLNQEYADWELFLINDGSVDNSKNIALSFNDSRIFYLEQENKGVSSARNLGLEKMKGHFFCFLDADDVLTSNSLSSRLKLFQDNRELEFVDGAIQIMDSNLQNIEHFWQPSFSGNPLLDLIHLTGNSFSNPSWMIKRIPNKTYKFHEKLTHGEDLLFYMELVKDGGSYDYVSEPILKYRNTPGSAMKNLEALERGYRYIEKQISKWHEVSQDDLRIFKYRYKRSMLLSYLRCGKLYEGAKLLLF</sequence>
<dbReference type="GO" id="GO:0016740">
    <property type="term" value="F:transferase activity"/>
    <property type="evidence" value="ECO:0007669"/>
    <property type="project" value="UniProtKB-KW"/>
</dbReference>
<accession>A0A2T4DS57</accession>
<gene>
    <name evidence="2" type="ORF">C9994_06410</name>
</gene>
<dbReference type="Proteomes" id="UP000240608">
    <property type="component" value="Unassembled WGS sequence"/>
</dbReference>
<reference evidence="2 3" key="1">
    <citation type="submission" date="2018-03" db="EMBL/GenBank/DDBJ databases">
        <title>Cross-interface Injection: A General Nanoliter Liquid Handling Method Applied to Single Cells Genome Amplification Automated Nanoliter Liquid Handling Applied to Single Cell Multiple Displacement Amplification.</title>
        <authorList>
            <person name="Yun J."/>
            <person name="Xu P."/>
            <person name="Xu J."/>
            <person name="Dai X."/>
            <person name="Wang Y."/>
            <person name="Zheng X."/>
            <person name="Cao C."/>
            <person name="Yi Q."/>
            <person name="Zhu Y."/>
            <person name="Wang L."/>
            <person name="Dong Z."/>
            <person name="Huang Y."/>
            <person name="Huang L."/>
            <person name="Du W."/>
        </authorList>
    </citation>
    <scope>NUCLEOTIDE SEQUENCE [LARGE SCALE GENOMIC DNA]</scope>
    <source>
        <strain evidence="2 3">Z-D1-2</strain>
    </source>
</reference>
<proteinExistence type="predicted"/>
<dbReference type="InterPro" id="IPR029044">
    <property type="entry name" value="Nucleotide-diphossugar_trans"/>
</dbReference>
<dbReference type="PANTHER" id="PTHR43685">
    <property type="entry name" value="GLYCOSYLTRANSFERASE"/>
    <property type="match status" value="1"/>
</dbReference>
<name>A0A2T4DS57_9BACT</name>
<dbReference type="SUPFAM" id="SSF53448">
    <property type="entry name" value="Nucleotide-diphospho-sugar transferases"/>
    <property type="match status" value="1"/>
</dbReference>
<dbReference type="AlphaFoldDB" id="A0A2T4DS57"/>
<evidence type="ECO:0000259" key="1">
    <source>
        <dbReference type="Pfam" id="PF00535"/>
    </source>
</evidence>
<dbReference type="Gene3D" id="3.90.550.10">
    <property type="entry name" value="Spore Coat Polysaccharide Biosynthesis Protein SpsA, Chain A"/>
    <property type="match status" value="1"/>
</dbReference>
<comment type="caution">
    <text evidence="2">The sequence shown here is derived from an EMBL/GenBank/DDBJ whole genome shotgun (WGS) entry which is preliminary data.</text>
</comment>
<dbReference type="InterPro" id="IPR050834">
    <property type="entry name" value="Glycosyltransf_2"/>
</dbReference>
<dbReference type="EMBL" id="PYVU01000041">
    <property type="protein sequence ID" value="PTB96665.1"/>
    <property type="molecule type" value="Genomic_DNA"/>
</dbReference>
<keyword evidence="2" id="KW-0808">Transferase</keyword>
<dbReference type="InterPro" id="IPR001173">
    <property type="entry name" value="Glyco_trans_2-like"/>
</dbReference>
<evidence type="ECO:0000313" key="2">
    <source>
        <dbReference type="EMBL" id="PTB96665.1"/>
    </source>
</evidence>